<proteinExistence type="predicted"/>
<dbReference type="Proteomes" id="UP000075243">
    <property type="component" value="Unassembled WGS sequence"/>
</dbReference>
<keyword evidence="3" id="KW-1185">Reference proteome</keyword>
<gene>
    <name evidence="2" type="ORF">KK1_045076</name>
</gene>
<dbReference type="InterPro" id="IPR007321">
    <property type="entry name" value="Transposase_28"/>
</dbReference>
<sequence length="227" mass="25428">MFLSGLSPFFYMYRCLFKDLGVSVPFNPFECSFLSHVNVAPSQLHLNSWGFLRAFQVLCSVLGIEVLLAKFIHFYQLKLGDPPLGWLFLSGSKEGGLFSLFFLSYKNFKKDYFKNCPINTDVASEHLFHLNGDPKFPLYWQQNLIRFAGSIGFALSAVDEEDIEKLQSLPRPLDSRSVLSLPSSANLVIIAEVGHGGFSSVVLPMMGSFLPWCVFGFQVGAHSFSMV</sequence>
<dbReference type="PANTHER" id="PTHR31099:SF49">
    <property type="entry name" value="MYOSIN HEAVY CHAIN-LIKE PROTEIN"/>
    <property type="match status" value="1"/>
</dbReference>
<evidence type="ECO:0000313" key="2">
    <source>
        <dbReference type="EMBL" id="KYP34008.1"/>
    </source>
</evidence>
<protein>
    <recommendedName>
        <fullName evidence="1">Transposase (putative) gypsy type domain-containing protein</fullName>
    </recommendedName>
</protein>
<dbReference type="Pfam" id="PF04195">
    <property type="entry name" value="Transposase_28"/>
    <property type="match status" value="1"/>
</dbReference>
<dbReference type="Gramene" id="C.cajan_41955.t">
    <property type="protein sequence ID" value="C.cajan_41955.t.cds1"/>
    <property type="gene ID" value="C.cajan_41955"/>
</dbReference>
<reference evidence="2" key="1">
    <citation type="journal article" date="2012" name="Nat. Biotechnol.">
        <title>Draft genome sequence of pigeonpea (Cajanus cajan), an orphan legume crop of resource-poor farmers.</title>
        <authorList>
            <person name="Varshney R.K."/>
            <person name="Chen W."/>
            <person name="Li Y."/>
            <person name="Bharti A.K."/>
            <person name="Saxena R.K."/>
            <person name="Schlueter J.A."/>
            <person name="Donoghue M.T."/>
            <person name="Azam S."/>
            <person name="Fan G."/>
            <person name="Whaley A.M."/>
            <person name="Farmer A.D."/>
            <person name="Sheridan J."/>
            <person name="Iwata A."/>
            <person name="Tuteja R."/>
            <person name="Penmetsa R.V."/>
            <person name="Wu W."/>
            <person name="Upadhyaya H.D."/>
            <person name="Yang S.P."/>
            <person name="Shah T."/>
            <person name="Saxena K.B."/>
            <person name="Michael T."/>
            <person name="McCombie W.R."/>
            <person name="Yang B."/>
            <person name="Zhang G."/>
            <person name="Yang H."/>
            <person name="Wang J."/>
            <person name="Spillane C."/>
            <person name="Cook D.R."/>
            <person name="May G.D."/>
            <person name="Xu X."/>
            <person name="Jackson S.A."/>
        </authorList>
    </citation>
    <scope>NUCLEOTIDE SEQUENCE [LARGE SCALE GENOMIC DNA]</scope>
</reference>
<evidence type="ECO:0000313" key="3">
    <source>
        <dbReference type="Proteomes" id="UP000075243"/>
    </source>
</evidence>
<name>A0A151QUK5_CAJCA</name>
<organism evidence="2 3">
    <name type="scientific">Cajanus cajan</name>
    <name type="common">Pigeon pea</name>
    <name type="synonym">Cajanus indicus</name>
    <dbReference type="NCBI Taxonomy" id="3821"/>
    <lineage>
        <taxon>Eukaryota</taxon>
        <taxon>Viridiplantae</taxon>
        <taxon>Streptophyta</taxon>
        <taxon>Embryophyta</taxon>
        <taxon>Tracheophyta</taxon>
        <taxon>Spermatophyta</taxon>
        <taxon>Magnoliopsida</taxon>
        <taxon>eudicotyledons</taxon>
        <taxon>Gunneridae</taxon>
        <taxon>Pentapetalae</taxon>
        <taxon>rosids</taxon>
        <taxon>fabids</taxon>
        <taxon>Fabales</taxon>
        <taxon>Fabaceae</taxon>
        <taxon>Papilionoideae</taxon>
        <taxon>50 kb inversion clade</taxon>
        <taxon>NPAAA clade</taxon>
        <taxon>indigoferoid/millettioid clade</taxon>
        <taxon>Phaseoleae</taxon>
        <taxon>Cajanus</taxon>
    </lineage>
</organism>
<dbReference type="PANTHER" id="PTHR31099">
    <property type="entry name" value="OS06G0165300 PROTEIN"/>
    <property type="match status" value="1"/>
</dbReference>
<accession>A0A151QUK5</accession>
<dbReference type="AlphaFoldDB" id="A0A151QUK5"/>
<feature type="domain" description="Transposase (putative) gypsy type" evidence="1">
    <location>
        <begin position="20"/>
        <end position="78"/>
    </location>
</feature>
<evidence type="ECO:0000259" key="1">
    <source>
        <dbReference type="Pfam" id="PF04195"/>
    </source>
</evidence>
<dbReference type="EMBL" id="KQ484709">
    <property type="protein sequence ID" value="KYP34008.1"/>
    <property type="molecule type" value="Genomic_DNA"/>
</dbReference>